<comment type="caution">
    <text evidence="1">The sequence shown here is derived from an EMBL/GenBank/DDBJ whole genome shotgun (WGS) entry which is preliminary data.</text>
</comment>
<protein>
    <recommendedName>
        <fullName evidence="3">Aminoglycoside phosphotransferase domain-containing protein</fullName>
    </recommendedName>
</protein>
<sequence>MGADRQPFGLCHGELHPTSLHRGPAGLRLLDFGKAFHGPGLLDLATWFGTRHRPDHDRVAHLLGLYVAAGGHPDALASRGGLPAATWALGWHRVWAAAWFIEQAATGAFDATTDTAHGVIVHRQLTSAAALLRC</sequence>
<evidence type="ECO:0000313" key="2">
    <source>
        <dbReference type="Proteomes" id="UP001500218"/>
    </source>
</evidence>
<dbReference type="InterPro" id="IPR011009">
    <property type="entry name" value="Kinase-like_dom_sf"/>
</dbReference>
<dbReference type="RefSeq" id="WP_344129635.1">
    <property type="nucleotide sequence ID" value="NZ_BAAALT010000059.1"/>
</dbReference>
<accession>A0ABP4YA76</accession>
<keyword evidence="2" id="KW-1185">Reference proteome</keyword>
<evidence type="ECO:0008006" key="3">
    <source>
        <dbReference type="Google" id="ProtNLM"/>
    </source>
</evidence>
<name>A0ABP4YA76_9ACTN</name>
<evidence type="ECO:0000313" key="1">
    <source>
        <dbReference type="EMBL" id="GAA1801536.1"/>
    </source>
</evidence>
<dbReference type="Gene3D" id="3.90.1200.10">
    <property type="match status" value="1"/>
</dbReference>
<reference evidence="2" key="1">
    <citation type="journal article" date="2019" name="Int. J. Syst. Evol. Microbiol.">
        <title>The Global Catalogue of Microorganisms (GCM) 10K type strain sequencing project: providing services to taxonomists for standard genome sequencing and annotation.</title>
        <authorList>
            <consortium name="The Broad Institute Genomics Platform"/>
            <consortium name="The Broad Institute Genome Sequencing Center for Infectious Disease"/>
            <person name="Wu L."/>
            <person name="Ma J."/>
        </authorList>
    </citation>
    <scope>NUCLEOTIDE SEQUENCE [LARGE SCALE GENOMIC DNA]</scope>
    <source>
        <strain evidence="2">JCM 13250</strain>
    </source>
</reference>
<dbReference type="SUPFAM" id="SSF56112">
    <property type="entry name" value="Protein kinase-like (PK-like)"/>
    <property type="match status" value="1"/>
</dbReference>
<dbReference type="Proteomes" id="UP001500218">
    <property type="component" value="Unassembled WGS sequence"/>
</dbReference>
<dbReference type="EMBL" id="BAAALT010000059">
    <property type="protein sequence ID" value="GAA1801536.1"/>
    <property type="molecule type" value="Genomic_DNA"/>
</dbReference>
<gene>
    <name evidence="1" type="ORF">GCM10009682_24350</name>
</gene>
<proteinExistence type="predicted"/>
<organism evidence="1 2">
    <name type="scientific">Luedemannella flava</name>
    <dbReference type="NCBI Taxonomy" id="349316"/>
    <lineage>
        <taxon>Bacteria</taxon>
        <taxon>Bacillati</taxon>
        <taxon>Actinomycetota</taxon>
        <taxon>Actinomycetes</taxon>
        <taxon>Micromonosporales</taxon>
        <taxon>Micromonosporaceae</taxon>
        <taxon>Luedemannella</taxon>
    </lineage>
</organism>